<dbReference type="AlphaFoldDB" id="A0A5J9SEK8"/>
<dbReference type="InterPro" id="IPR014729">
    <property type="entry name" value="Rossmann-like_a/b/a_fold"/>
</dbReference>
<keyword evidence="6" id="KW-1185">Reference proteome</keyword>
<feature type="compositionally biased region" description="Polar residues" evidence="3">
    <location>
        <begin position="334"/>
        <end position="346"/>
    </location>
</feature>
<name>A0A5J9SEK8_9POAL</name>
<dbReference type="PROSITE" id="PS50011">
    <property type="entry name" value="PROTEIN_KINASE_DOM"/>
    <property type="match status" value="1"/>
</dbReference>
<accession>A0A5J9SEK8</accession>
<dbReference type="Gene3D" id="3.40.50.620">
    <property type="entry name" value="HUPs"/>
    <property type="match status" value="1"/>
</dbReference>
<dbReference type="EMBL" id="RWGY01001056">
    <property type="protein sequence ID" value="TVT97206.1"/>
    <property type="molecule type" value="Genomic_DNA"/>
</dbReference>
<dbReference type="OrthoDB" id="1857192at2759"/>
<dbReference type="Gene3D" id="3.30.200.20">
    <property type="entry name" value="Phosphorylase Kinase, domain 1"/>
    <property type="match status" value="1"/>
</dbReference>
<dbReference type="GO" id="GO:0005524">
    <property type="term" value="F:ATP binding"/>
    <property type="evidence" value="ECO:0007669"/>
    <property type="project" value="UniProtKB-KW"/>
</dbReference>
<feature type="domain" description="Protein kinase" evidence="4">
    <location>
        <begin position="510"/>
        <end position="786"/>
    </location>
</feature>
<evidence type="ECO:0000256" key="2">
    <source>
        <dbReference type="ARBA" id="ARBA00022840"/>
    </source>
</evidence>
<evidence type="ECO:0000313" key="6">
    <source>
        <dbReference type="Proteomes" id="UP000324897"/>
    </source>
</evidence>
<dbReference type="InterPro" id="IPR000719">
    <property type="entry name" value="Prot_kinase_dom"/>
</dbReference>
<organism evidence="5 6">
    <name type="scientific">Eragrostis curvula</name>
    <name type="common">weeping love grass</name>
    <dbReference type="NCBI Taxonomy" id="38414"/>
    <lineage>
        <taxon>Eukaryota</taxon>
        <taxon>Viridiplantae</taxon>
        <taxon>Streptophyta</taxon>
        <taxon>Embryophyta</taxon>
        <taxon>Tracheophyta</taxon>
        <taxon>Spermatophyta</taxon>
        <taxon>Magnoliopsida</taxon>
        <taxon>Liliopsida</taxon>
        <taxon>Poales</taxon>
        <taxon>Poaceae</taxon>
        <taxon>PACMAD clade</taxon>
        <taxon>Chloridoideae</taxon>
        <taxon>Eragrostideae</taxon>
        <taxon>Eragrostidinae</taxon>
        <taxon>Eragrostis</taxon>
    </lineage>
</organism>
<reference evidence="5 6" key="1">
    <citation type="journal article" date="2019" name="Sci. Rep.">
        <title>A high-quality genome of Eragrostis curvula grass provides insights into Poaceae evolution and supports new strategies to enhance forage quality.</title>
        <authorList>
            <person name="Carballo J."/>
            <person name="Santos B.A.C.M."/>
            <person name="Zappacosta D."/>
            <person name="Garbus I."/>
            <person name="Selva J.P."/>
            <person name="Gallo C.A."/>
            <person name="Diaz A."/>
            <person name="Albertini E."/>
            <person name="Caccamo M."/>
            <person name="Echenique V."/>
        </authorList>
    </citation>
    <scope>NUCLEOTIDE SEQUENCE [LARGE SCALE GENOMIC DNA]</scope>
    <source>
        <strain evidence="6">cv. Victoria</strain>
        <tissue evidence="5">Leaf</tissue>
    </source>
</reference>
<dbReference type="CDD" id="cd14066">
    <property type="entry name" value="STKc_IRAK"/>
    <property type="match status" value="1"/>
</dbReference>
<feature type="compositionally biased region" description="Polar residues" evidence="3">
    <location>
        <begin position="305"/>
        <end position="316"/>
    </location>
</feature>
<keyword evidence="2" id="KW-0067">ATP-binding</keyword>
<feature type="region of interest" description="Disordered" evidence="3">
    <location>
        <begin position="292"/>
        <end position="371"/>
    </location>
</feature>
<dbReference type="PROSITE" id="PS00109">
    <property type="entry name" value="PROTEIN_KINASE_TYR"/>
    <property type="match status" value="1"/>
</dbReference>
<dbReference type="GO" id="GO:0004672">
    <property type="term" value="F:protein kinase activity"/>
    <property type="evidence" value="ECO:0007669"/>
    <property type="project" value="InterPro"/>
</dbReference>
<dbReference type="InterPro" id="IPR011009">
    <property type="entry name" value="Kinase-like_dom_sf"/>
</dbReference>
<dbReference type="PANTHER" id="PTHR47989:SF14">
    <property type="entry name" value="INACTIVE PROTEIN KINASE SELMODRAFT_444075"/>
    <property type="match status" value="1"/>
</dbReference>
<sequence>SQVLSCTAYPVQWGLRNPFSSSASPIQWGLWAPLPCGPNWDETDTGSSPGRGRELGGHNGSWSFKCCFRFSCVYTSELTTEIDAPCSLRSTQRSVTSSPLCLPAVAPLHSASASYEMKNRASGSGLQPQTTATKMRGTEAVVVVAVRAAAREISKTAVVWALTHVVQHGDSILLLAVNPPQTSGRSKFWGFPFFAGGCASGHRAVLNQTSDFSELCSQMMHKLRDVYDPSKINVKVKVLSGSPSGCVATESKRAQASWVVLDKELKHEEKRCLEELQCNIVVMKRSRPKVLRLNLSGSPEKESKSTPPDSSDSVGKTTADVKEQRSSIRGPAVTPSSSPESETAFESTDVGTSSVSSSDPATSPFCASDTNSSLKKEAAKDNILHSDVNISDSESEASTPPASSLQPWMADILERPTPSRIVGNRPRRTPTADALLEKISKLDLLTEINAIRSRSDLNFRGNVRDVISLSRSAPPGPPPLCSICQHKTPVFGKPPRWFSYAELELATGGFSQANFLAEGGFGSVHRGVLPDGQAIAVKQHKLASSQGDVEFCSEVEVLSCAQHRNVVMLIGFCVEDKRRLLVYEYICNGSLDSHLYGRNNETLEWAARQKIAVGAARGLRYLHEECRVGCIIHRDMRPNNILVTHDFEPLVGDFGLARWQPDGDMGVDTRVIGTFGYLAPEYAQSGQITEKADVYSFGVVLVELVTGRKAVDINRPKGQQFLTEWARPLLEDYAIDELIDPRLERRFSENEVYCMLHAANLCIRRDPHSRPRMSHVLRILEGDMVVDASGISTPGSDAGSRSWRLLNERHGSPAQRDSQRMDEGKHSYAWDRDRQKQNLRGKGKN</sequence>
<dbReference type="PANTHER" id="PTHR47989">
    <property type="entry name" value="OS01G0750732 PROTEIN"/>
    <property type="match status" value="1"/>
</dbReference>
<dbReference type="FunFam" id="3.30.200.20:FF:000162">
    <property type="entry name" value="Adenine nucleotide alpha hydrolase-like domain kinase"/>
    <property type="match status" value="1"/>
</dbReference>
<feature type="compositionally biased region" description="Basic and acidic residues" evidence="3">
    <location>
        <begin position="807"/>
        <end position="836"/>
    </location>
</feature>
<evidence type="ECO:0000256" key="1">
    <source>
        <dbReference type="ARBA" id="ARBA00022741"/>
    </source>
</evidence>
<feature type="compositionally biased region" description="Low complexity" evidence="3">
    <location>
        <begin position="347"/>
        <end position="364"/>
    </location>
</feature>
<dbReference type="InterPro" id="IPR008266">
    <property type="entry name" value="Tyr_kinase_AS"/>
</dbReference>
<evidence type="ECO:0000256" key="3">
    <source>
        <dbReference type="SAM" id="MobiDB-lite"/>
    </source>
</evidence>
<dbReference type="Proteomes" id="UP000324897">
    <property type="component" value="Unassembled WGS sequence"/>
</dbReference>
<feature type="non-terminal residue" evidence="5">
    <location>
        <position position="845"/>
    </location>
</feature>
<dbReference type="Gene3D" id="1.10.510.10">
    <property type="entry name" value="Transferase(Phosphotransferase) domain 1"/>
    <property type="match status" value="1"/>
</dbReference>
<evidence type="ECO:0000259" key="4">
    <source>
        <dbReference type="PROSITE" id="PS50011"/>
    </source>
</evidence>
<comment type="caution">
    <text evidence="5">The sequence shown here is derived from an EMBL/GenBank/DDBJ whole genome shotgun (WGS) entry which is preliminary data.</text>
</comment>
<dbReference type="SUPFAM" id="SSF56112">
    <property type="entry name" value="Protein kinase-like (PK-like)"/>
    <property type="match status" value="1"/>
</dbReference>
<dbReference type="Pfam" id="PF07714">
    <property type="entry name" value="PK_Tyr_Ser-Thr"/>
    <property type="match status" value="1"/>
</dbReference>
<feature type="non-terminal residue" evidence="5">
    <location>
        <position position="1"/>
    </location>
</feature>
<dbReference type="Gramene" id="TVT97206">
    <property type="protein sequence ID" value="TVT97206"/>
    <property type="gene ID" value="EJB05_57578"/>
</dbReference>
<evidence type="ECO:0000313" key="5">
    <source>
        <dbReference type="EMBL" id="TVT97206.1"/>
    </source>
</evidence>
<proteinExistence type="predicted"/>
<keyword evidence="1" id="KW-0547">Nucleotide-binding</keyword>
<dbReference type="InterPro" id="IPR001245">
    <property type="entry name" value="Ser-Thr/Tyr_kinase_cat_dom"/>
</dbReference>
<gene>
    <name evidence="5" type="ORF">EJB05_57578</name>
</gene>
<feature type="region of interest" description="Disordered" evidence="3">
    <location>
        <begin position="807"/>
        <end position="845"/>
    </location>
</feature>
<dbReference type="FunFam" id="1.10.510.10:FF:000298">
    <property type="entry name" value="Adenine nucleotide alpha hydrolase-like domain kinase"/>
    <property type="match status" value="1"/>
</dbReference>
<protein>
    <recommendedName>
        <fullName evidence="4">Protein kinase domain-containing protein</fullName>
    </recommendedName>
</protein>
<dbReference type="FunFam" id="3.40.50.620:FF:000211">
    <property type="entry name" value="Dual-specific kinase DSK1-like"/>
    <property type="match status" value="1"/>
</dbReference>